<dbReference type="InterPro" id="IPR014717">
    <property type="entry name" value="Transl_elong_EF1B/ribsomal_bS6"/>
</dbReference>
<proteinExistence type="predicted"/>
<protein>
    <submittedName>
        <fullName evidence="3">Type IV pilus assembly protein PilO</fullName>
    </submittedName>
</protein>
<feature type="transmembrane region" description="Helical" evidence="2">
    <location>
        <begin position="43"/>
        <end position="64"/>
    </location>
</feature>
<dbReference type="AlphaFoldDB" id="A0A4Q7ZC80"/>
<keyword evidence="4" id="KW-1185">Reference proteome</keyword>
<dbReference type="GO" id="GO:0043107">
    <property type="term" value="P:type IV pilus-dependent motility"/>
    <property type="evidence" value="ECO:0007669"/>
    <property type="project" value="InterPro"/>
</dbReference>
<dbReference type="Gene3D" id="3.30.70.60">
    <property type="match status" value="1"/>
</dbReference>
<gene>
    <name evidence="3" type="ORF">EV700_0431</name>
</gene>
<evidence type="ECO:0000256" key="2">
    <source>
        <dbReference type="SAM" id="Phobius"/>
    </source>
</evidence>
<dbReference type="RefSeq" id="WP_130410710.1">
    <property type="nucleotide sequence ID" value="NZ_SHKX01000010.1"/>
</dbReference>
<organism evidence="3 4">
    <name type="scientific">Fluviicoccus keumensis</name>
    <dbReference type="NCBI Taxonomy" id="1435465"/>
    <lineage>
        <taxon>Bacteria</taxon>
        <taxon>Pseudomonadati</taxon>
        <taxon>Pseudomonadota</taxon>
        <taxon>Gammaproteobacteria</taxon>
        <taxon>Moraxellales</taxon>
        <taxon>Moraxellaceae</taxon>
        <taxon>Fluviicoccus</taxon>
    </lineage>
</organism>
<dbReference type="Gene3D" id="1.10.287.540">
    <property type="entry name" value="Helix hairpin bin"/>
    <property type="match status" value="1"/>
</dbReference>
<keyword evidence="2" id="KW-0812">Transmembrane</keyword>
<keyword evidence="2" id="KW-1133">Transmembrane helix</keyword>
<dbReference type="PANTHER" id="PTHR39555:SF1">
    <property type="entry name" value="TYPE IV PILUS INNER MEMBRANE COMPONENT PILO"/>
    <property type="match status" value="1"/>
</dbReference>
<feature type="region of interest" description="Disordered" evidence="1">
    <location>
        <begin position="221"/>
        <end position="242"/>
    </location>
</feature>
<dbReference type="PANTHER" id="PTHR39555">
    <property type="entry name" value="FIMBRIAL ASSEMBLY PROTEIN PILO-LIKE PROTEIN-RELATED"/>
    <property type="match status" value="1"/>
</dbReference>
<comment type="caution">
    <text evidence="3">The sequence shown here is derived from an EMBL/GenBank/DDBJ whole genome shotgun (WGS) entry which is preliminary data.</text>
</comment>
<dbReference type="Proteomes" id="UP000292423">
    <property type="component" value="Unassembled WGS sequence"/>
</dbReference>
<accession>A0A4Q7ZC80</accession>
<dbReference type="GO" id="GO:0043683">
    <property type="term" value="P:type IV pilus assembly"/>
    <property type="evidence" value="ECO:0007669"/>
    <property type="project" value="InterPro"/>
</dbReference>
<dbReference type="InterPro" id="IPR007445">
    <property type="entry name" value="PilO"/>
</dbReference>
<dbReference type="PIRSF" id="PIRSF016482">
    <property type="entry name" value="PilO"/>
    <property type="match status" value="1"/>
</dbReference>
<dbReference type="EMBL" id="SHKX01000010">
    <property type="protein sequence ID" value="RZU47469.1"/>
    <property type="molecule type" value="Genomic_DNA"/>
</dbReference>
<reference evidence="3 4" key="1">
    <citation type="submission" date="2019-02" db="EMBL/GenBank/DDBJ databases">
        <title>Genomic Encyclopedia of Type Strains, Phase IV (KMG-IV): sequencing the most valuable type-strain genomes for metagenomic binning, comparative biology and taxonomic classification.</title>
        <authorList>
            <person name="Goeker M."/>
        </authorList>
    </citation>
    <scope>NUCLEOTIDE SEQUENCE [LARGE SCALE GENOMIC DNA]</scope>
    <source>
        <strain evidence="3 4">DSM 105135</strain>
    </source>
</reference>
<evidence type="ECO:0000313" key="3">
    <source>
        <dbReference type="EMBL" id="RZU47469.1"/>
    </source>
</evidence>
<name>A0A4Q7ZC80_9GAMM</name>
<keyword evidence="2" id="KW-0472">Membrane</keyword>
<evidence type="ECO:0000256" key="1">
    <source>
        <dbReference type="SAM" id="MobiDB-lite"/>
    </source>
</evidence>
<dbReference type="OrthoDB" id="9802133at2"/>
<evidence type="ECO:0000313" key="4">
    <source>
        <dbReference type="Proteomes" id="UP000292423"/>
    </source>
</evidence>
<sequence length="242" mass="26568">MKIKGLGALGSDNSKADSKKFDLQEFVNTLNTLDPENIGSWPLLVKILIYILVFILVLILGYVFHISAMRENLAHGEEEQATLLQDFEQKVFKANNLDVYKKQLKDMEDSFGSLLRQLPQDTEVPGLLEDITHTGLGSGLDFDGIELGTEQSKEFYSELPINIKVHGDYHAFGAFVSGVSSLPRIVTLHDFAIRPVPSKLADTGAPVLSMQIQAKTYRYKEATDGSAGKKPKNAAKDAKGGA</sequence>
<dbReference type="Pfam" id="PF04350">
    <property type="entry name" value="PilO"/>
    <property type="match status" value="1"/>
</dbReference>